<gene>
    <name evidence="1" type="ORF">QAD02_006521</name>
</gene>
<evidence type="ECO:0000313" key="1">
    <source>
        <dbReference type="EMBL" id="KAJ8664859.1"/>
    </source>
</evidence>
<dbReference type="Proteomes" id="UP001239111">
    <property type="component" value="Chromosome 4"/>
</dbReference>
<keyword evidence="2" id="KW-1185">Reference proteome</keyword>
<evidence type="ECO:0000313" key="2">
    <source>
        <dbReference type="Proteomes" id="UP001239111"/>
    </source>
</evidence>
<reference evidence="1" key="1">
    <citation type="submission" date="2023-04" db="EMBL/GenBank/DDBJ databases">
        <title>A chromosome-level genome assembly of the parasitoid wasp Eretmocerus hayati.</title>
        <authorList>
            <person name="Zhong Y."/>
            <person name="Liu S."/>
            <person name="Liu Y."/>
        </authorList>
    </citation>
    <scope>NUCLEOTIDE SEQUENCE</scope>
    <source>
        <strain evidence="1">ZJU_SS_LIU_2023</strain>
    </source>
</reference>
<proteinExistence type="predicted"/>
<dbReference type="EMBL" id="CM056744">
    <property type="protein sequence ID" value="KAJ8664859.1"/>
    <property type="molecule type" value="Genomic_DNA"/>
</dbReference>
<protein>
    <submittedName>
        <fullName evidence="1">Uncharacterized protein</fullName>
    </submittedName>
</protein>
<comment type="caution">
    <text evidence="1">The sequence shown here is derived from an EMBL/GenBank/DDBJ whole genome shotgun (WGS) entry which is preliminary data.</text>
</comment>
<accession>A0ACC2N1F3</accession>
<name>A0ACC2N1F3_9HYME</name>
<sequence length="384" mass="42862">MALCSYVSFLCTMFSSSSIDSIVCPASNFDFVSVTKDNEMRMLKVNDAHIKFDYNRSNLRVFRNPEMSSVNLFLGNTSYSYESRSDKKRSSMFSFRRNQKEITPVRSETEIIGSANLVDANNISKGLENCQFKLADTLTGRLLTSQADEAALKCLNSMLCQAIGPVKEEDLARAQANPLKFGAVLADTTSKTEHLVDAVDSLLKKFPGNVHNEMNTTIELADTKYEKLLASNGFFTFLSGLQREGNVSVDTSFSQGSTLVSFTFVASKGYLIYKHLEVFKWIPFSCSACADIQNMIFRAVIVLKHDKNQCQINVQEIDLIFPGLTKTYSCNPHTYLSDVSVSLYIGDAMSSAEVANSIESHIRKQFSEYVKALDCESLIPSKYH</sequence>
<organism evidence="1 2">
    <name type="scientific">Eretmocerus hayati</name>
    <dbReference type="NCBI Taxonomy" id="131215"/>
    <lineage>
        <taxon>Eukaryota</taxon>
        <taxon>Metazoa</taxon>
        <taxon>Ecdysozoa</taxon>
        <taxon>Arthropoda</taxon>
        <taxon>Hexapoda</taxon>
        <taxon>Insecta</taxon>
        <taxon>Pterygota</taxon>
        <taxon>Neoptera</taxon>
        <taxon>Endopterygota</taxon>
        <taxon>Hymenoptera</taxon>
        <taxon>Apocrita</taxon>
        <taxon>Proctotrupomorpha</taxon>
        <taxon>Chalcidoidea</taxon>
        <taxon>Aphelinidae</taxon>
        <taxon>Aphelininae</taxon>
        <taxon>Eretmocerus</taxon>
    </lineage>
</organism>